<dbReference type="EMBL" id="BMAW01128743">
    <property type="protein sequence ID" value="GFU27271.1"/>
    <property type="molecule type" value="Genomic_DNA"/>
</dbReference>
<feature type="non-terminal residue" evidence="1">
    <location>
        <position position="64"/>
    </location>
</feature>
<reference evidence="1" key="1">
    <citation type="submission" date="2020-08" db="EMBL/GenBank/DDBJ databases">
        <title>Multicomponent nature underlies the extraordinary mechanical properties of spider dragline silk.</title>
        <authorList>
            <person name="Kono N."/>
            <person name="Nakamura H."/>
            <person name="Mori M."/>
            <person name="Yoshida Y."/>
            <person name="Ohtoshi R."/>
            <person name="Malay A.D."/>
            <person name="Moran D.A.P."/>
            <person name="Tomita M."/>
            <person name="Numata K."/>
            <person name="Arakawa K."/>
        </authorList>
    </citation>
    <scope>NUCLEOTIDE SEQUENCE</scope>
</reference>
<name>A0A8X6QMU7_NEPPI</name>
<organism evidence="1 2">
    <name type="scientific">Nephila pilipes</name>
    <name type="common">Giant wood spider</name>
    <name type="synonym">Nephila maculata</name>
    <dbReference type="NCBI Taxonomy" id="299642"/>
    <lineage>
        <taxon>Eukaryota</taxon>
        <taxon>Metazoa</taxon>
        <taxon>Ecdysozoa</taxon>
        <taxon>Arthropoda</taxon>
        <taxon>Chelicerata</taxon>
        <taxon>Arachnida</taxon>
        <taxon>Araneae</taxon>
        <taxon>Araneomorphae</taxon>
        <taxon>Entelegynae</taxon>
        <taxon>Araneoidea</taxon>
        <taxon>Nephilidae</taxon>
        <taxon>Nephila</taxon>
    </lineage>
</organism>
<evidence type="ECO:0000313" key="2">
    <source>
        <dbReference type="Proteomes" id="UP000887013"/>
    </source>
</evidence>
<dbReference type="OrthoDB" id="8055977at2759"/>
<proteinExistence type="predicted"/>
<evidence type="ECO:0000313" key="1">
    <source>
        <dbReference type="EMBL" id="GFU27271.1"/>
    </source>
</evidence>
<dbReference type="Proteomes" id="UP000887013">
    <property type="component" value="Unassembled WGS sequence"/>
</dbReference>
<keyword evidence="2" id="KW-1185">Reference proteome</keyword>
<accession>A0A8X6QMU7</accession>
<sequence>MTPFELLFGTKMKSYQDIVQLLDDEITAQFQQHRDALRQDANKQIYKVQDENRCTYNLRRGQTH</sequence>
<dbReference type="AlphaFoldDB" id="A0A8X6QMU7"/>
<gene>
    <name evidence="1" type="ORF">NPIL_3261</name>
</gene>
<protein>
    <submittedName>
        <fullName evidence="1">Uncharacterized protein</fullName>
    </submittedName>
</protein>
<comment type="caution">
    <text evidence="1">The sequence shown here is derived from an EMBL/GenBank/DDBJ whole genome shotgun (WGS) entry which is preliminary data.</text>
</comment>